<proteinExistence type="predicted"/>
<dbReference type="EMBL" id="VSSQ01105267">
    <property type="protein sequence ID" value="MPN45402.1"/>
    <property type="molecule type" value="Genomic_DNA"/>
</dbReference>
<evidence type="ECO:0000313" key="1">
    <source>
        <dbReference type="EMBL" id="MPN45402.1"/>
    </source>
</evidence>
<protein>
    <submittedName>
        <fullName evidence="1">Uncharacterized protein</fullName>
    </submittedName>
</protein>
<accession>A0A645I3Q4</accession>
<reference evidence="1" key="1">
    <citation type="submission" date="2019-08" db="EMBL/GenBank/DDBJ databases">
        <authorList>
            <person name="Kucharzyk K."/>
            <person name="Murdoch R.W."/>
            <person name="Higgins S."/>
            <person name="Loffler F."/>
        </authorList>
    </citation>
    <scope>NUCLEOTIDE SEQUENCE</scope>
</reference>
<organism evidence="1">
    <name type="scientific">bioreactor metagenome</name>
    <dbReference type="NCBI Taxonomy" id="1076179"/>
    <lineage>
        <taxon>unclassified sequences</taxon>
        <taxon>metagenomes</taxon>
        <taxon>ecological metagenomes</taxon>
    </lineage>
</organism>
<sequence length="62" mass="6982">MISALAESTVIRRQIGASPFLRSLVFLMKNNTSNLVFDNASYIAFFVYKVNDYAPVNNYAKS</sequence>
<gene>
    <name evidence="1" type="ORF">SDC9_192969</name>
</gene>
<comment type="caution">
    <text evidence="1">The sequence shown here is derived from an EMBL/GenBank/DDBJ whole genome shotgun (WGS) entry which is preliminary data.</text>
</comment>
<name>A0A645I3Q4_9ZZZZ</name>
<dbReference type="AlphaFoldDB" id="A0A645I3Q4"/>